<protein>
    <recommendedName>
        <fullName evidence="7">Formate-dependent phosphoribosylglycinamide formyltransferase</fullName>
        <ecNumber evidence="7">6.3.1.21</ecNumber>
    </recommendedName>
    <alternativeName>
        <fullName evidence="7">5'-phosphoribosylglycinamide transformylase 2</fullName>
    </alternativeName>
    <alternativeName>
        <fullName evidence="7">Formate-dependent GAR transformylase</fullName>
    </alternativeName>
    <alternativeName>
        <fullName evidence="7">GAR transformylase 2</fullName>
        <shortName evidence="7">GART 2</shortName>
    </alternativeName>
    <alternativeName>
        <fullName evidence="7">Non-folate glycinamide ribonucleotide transformylase</fullName>
    </alternativeName>
    <alternativeName>
        <fullName evidence="7">Phosphoribosylglycinamide formyltransferase 2</fullName>
    </alternativeName>
</protein>
<dbReference type="NCBIfam" id="TIGR01142">
    <property type="entry name" value="purT"/>
    <property type="match status" value="1"/>
</dbReference>
<dbReference type="PROSITE" id="PS50975">
    <property type="entry name" value="ATP_GRASP"/>
    <property type="match status" value="1"/>
</dbReference>
<feature type="binding site" evidence="7">
    <location>
        <begin position="152"/>
        <end position="157"/>
    </location>
    <ligand>
        <name>ATP</name>
        <dbReference type="ChEBI" id="CHEBI:30616"/>
    </ligand>
</feature>
<feature type="binding site" evidence="7">
    <location>
        <position position="350"/>
    </location>
    <ligand>
        <name>N(1)-(5-phospho-beta-D-ribosyl)glycinamide</name>
        <dbReference type="ChEBI" id="CHEBI:143788"/>
    </ligand>
</feature>
<feature type="binding site" evidence="7">
    <location>
        <position position="147"/>
    </location>
    <ligand>
        <name>ATP</name>
        <dbReference type="ChEBI" id="CHEBI:30616"/>
    </ligand>
</feature>
<evidence type="ECO:0000256" key="5">
    <source>
        <dbReference type="ARBA" id="ARBA00022840"/>
    </source>
</evidence>
<dbReference type="EMBL" id="JBHLTM010000028">
    <property type="protein sequence ID" value="MFC0684735.1"/>
    <property type="molecule type" value="Genomic_DNA"/>
</dbReference>
<keyword evidence="10" id="KW-1185">Reference proteome</keyword>
<name>A0ABV6S683_9SPHN</name>
<dbReference type="GO" id="GO:0016740">
    <property type="term" value="F:transferase activity"/>
    <property type="evidence" value="ECO:0007669"/>
    <property type="project" value="UniProtKB-KW"/>
</dbReference>
<feature type="binding site" evidence="7">
    <location>
        <position position="278"/>
    </location>
    <ligand>
        <name>N(1)-(5-phospho-beta-D-ribosyl)glycinamide</name>
        <dbReference type="ChEBI" id="CHEBI:143788"/>
    </ligand>
</feature>
<evidence type="ECO:0000313" key="9">
    <source>
        <dbReference type="EMBL" id="MFC0684735.1"/>
    </source>
</evidence>
<keyword evidence="1 7" id="KW-0436">Ligase</keyword>
<feature type="binding site" evidence="7">
    <location>
        <position position="195"/>
    </location>
    <ligand>
        <name>ATP</name>
        <dbReference type="ChEBI" id="CHEBI:30616"/>
    </ligand>
</feature>
<keyword evidence="6 7" id="KW-0460">Magnesium</keyword>
<feature type="binding site" evidence="7">
    <location>
        <begin position="357"/>
        <end position="358"/>
    </location>
    <ligand>
        <name>N(1)-(5-phospho-beta-D-ribosyl)glycinamide</name>
        <dbReference type="ChEBI" id="CHEBI:143788"/>
    </ligand>
</feature>
<dbReference type="PANTHER" id="PTHR43055">
    <property type="entry name" value="FORMATE-DEPENDENT PHOSPHORIBOSYLGLYCINAMIDE FORMYLTRANSFERASE"/>
    <property type="match status" value="1"/>
</dbReference>
<feature type="domain" description="ATP-grasp" evidence="8">
    <location>
        <begin position="111"/>
        <end position="300"/>
    </location>
</feature>
<keyword evidence="4 7" id="KW-0658">Purine biosynthesis</keyword>
<keyword evidence="5 7" id="KW-0067">ATP-binding</keyword>
<dbReference type="Pfam" id="PF22660">
    <property type="entry name" value="RS_preATP-grasp-like"/>
    <property type="match status" value="1"/>
</dbReference>
<accession>A0ABV6S683</accession>
<dbReference type="InterPro" id="IPR048740">
    <property type="entry name" value="PurT_C"/>
</dbReference>
<dbReference type="SUPFAM" id="SSF51246">
    <property type="entry name" value="Rudiment single hybrid motif"/>
    <property type="match status" value="1"/>
</dbReference>
<dbReference type="InterPro" id="IPR005862">
    <property type="entry name" value="PurT"/>
</dbReference>
<evidence type="ECO:0000259" key="8">
    <source>
        <dbReference type="PROSITE" id="PS50975"/>
    </source>
</evidence>
<dbReference type="InterPro" id="IPR011761">
    <property type="entry name" value="ATP-grasp"/>
</dbReference>
<feature type="binding site" evidence="7">
    <location>
        <position position="271"/>
    </location>
    <ligand>
        <name>Mg(2+)</name>
        <dbReference type="ChEBI" id="CHEBI:18420"/>
    </ligand>
</feature>
<keyword evidence="2 7" id="KW-0479">Metal-binding</keyword>
<sequence>MAYTAKILLLGSGELGREFVISAKRLGCEVIACDAYEGAPAMQLADGFEVFSMLDGERLRAAIEKHKPDYIVPEVEAIRTEVLAEVEAEGFCVVPSARATQMTMNRDAIREVAAVELGLRTSRYRYAESLEEVLAGAEHTGLPCVIKPVMSSSGKGQSTVRDAADLEKAWDYAVANMRGDRKRVIVEEFVAFDYEITLLTVRSREGVSFCPAIGHRQERGDYQESWQPTPMAPAAIAAAQDMARKVVDDLGGYGLFGVEFFVKGEEVIFSELSPRPHDTGMVTLISQNLSEFDLHARAILGLPIPEVVLHGASASAVVLADRDSDSFAFEGLGEALATPGAQVDLRVFAKPVTRPYRRMGVALALAGDTDTARRVAAEAAGKVRIVYE</sequence>
<dbReference type="PANTHER" id="PTHR43055:SF1">
    <property type="entry name" value="FORMATE-DEPENDENT PHOSPHORIBOSYLGLYCINAMIDE FORMYLTRANSFERASE"/>
    <property type="match status" value="1"/>
</dbReference>
<dbReference type="InterPro" id="IPR003135">
    <property type="entry name" value="ATP-grasp_carboxylate-amine"/>
</dbReference>
<comment type="pathway">
    <text evidence="7">Purine metabolism; IMP biosynthesis via de novo pathway; N(2)-formyl-N(1)-(5-phospho-D-ribosyl)glycinamide from N(1)-(5-phospho-D-ribosyl)glycinamide (formate route): step 1/1.</text>
</comment>
<evidence type="ECO:0000256" key="2">
    <source>
        <dbReference type="ARBA" id="ARBA00022723"/>
    </source>
</evidence>
<feature type="binding site" evidence="7">
    <location>
        <begin position="187"/>
        <end position="190"/>
    </location>
    <ligand>
        <name>ATP</name>
        <dbReference type="ChEBI" id="CHEBI:30616"/>
    </ligand>
</feature>
<evidence type="ECO:0000256" key="3">
    <source>
        <dbReference type="ARBA" id="ARBA00022741"/>
    </source>
</evidence>
<evidence type="ECO:0000313" key="10">
    <source>
        <dbReference type="Proteomes" id="UP001589858"/>
    </source>
</evidence>
<comment type="catalytic activity">
    <reaction evidence="7">
        <text>N(1)-(5-phospho-beta-D-ribosyl)glycinamide + formate + ATP = N(2)-formyl-N(1)-(5-phospho-beta-D-ribosyl)glycinamide + ADP + phosphate + H(+)</text>
        <dbReference type="Rhea" id="RHEA:24829"/>
        <dbReference type="ChEBI" id="CHEBI:15378"/>
        <dbReference type="ChEBI" id="CHEBI:15740"/>
        <dbReference type="ChEBI" id="CHEBI:30616"/>
        <dbReference type="ChEBI" id="CHEBI:43474"/>
        <dbReference type="ChEBI" id="CHEBI:143788"/>
        <dbReference type="ChEBI" id="CHEBI:147286"/>
        <dbReference type="ChEBI" id="CHEBI:456216"/>
        <dbReference type="EC" id="6.3.1.21"/>
    </reaction>
</comment>
<feature type="binding site" evidence="7">
    <location>
        <position position="106"/>
    </location>
    <ligand>
        <name>ATP</name>
        <dbReference type="ChEBI" id="CHEBI:30616"/>
    </ligand>
</feature>
<keyword evidence="3 7" id="KW-0547">Nucleotide-binding</keyword>
<evidence type="ECO:0000256" key="7">
    <source>
        <dbReference type="HAMAP-Rule" id="MF_01643"/>
    </source>
</evidence>
<organism evidence="9 10">
    <name type="scientific">Novosphingobium clariflavum</name>
    <dbReference type="NCBI Taxonomy" id="2029884"/>
    <lineage>
        <taxon>Bacteria</taxon>
        <taxon>Pseudomonadati</taxon>
        <taxon>Pseudomonadota</taxon>
        <taxon>Alphaproteobacteria</taxon>
        <taxon>Sphingomonadales</taxon>
        <taxon>Sphingomonadaceae</taxon>
        <taxon>Novosphingobium</taxon>
    </lineage>
</organism>
<comment type="function">
    <text evidence="7">Involved in the de novo purine biosynthesis. Catalyzes the transfer of formate to 5-phospho-ribosyl-glycinamide (GAR), producing 5-phospho-ribosyl-N-formylglycinamide (FGAR). Formate is provided by PurU via hydrolysis of 10-formyl-tetrahydrofolate.</text>
</comment>
<dbReference type="SUPFAM" id="SSF52440">
    <property type="entry name" value="PreATP-grasp domain"/>
    <property type="match status" value="1"/>
</dbReference>
<dbReference type="Proteomes" id="UP001589858">
    <property type="component" value="Unassembled WGS sequence"/>
</dbReference>
<proteinExistence type="inferred from homology"/>
<reference evidence="9 10" key="1">
    <citation type="submission" date="2024-09" db="EMBL/GenBank/DDBJ databases">
        <authorList>
            <person name="Sun Q."/>
            <person name="Mori K."/>
        </authorList>
    </citation>
    <scope>NUCLEOTIDE SEQUENCE [LARGE SCALE GENOMIC DNA]</scope>
    <source>
        <strain evidence="9 10">CICC 11035S</strain>
    </source>
</reference>
<evidence type="ECO:0000256" key="1">
    <source>
        <dbReference type="ARBA" id="ARBA00022598"/>
    </source>
</evidence>
<dbReference type="SUPFAM" id="SSF56059">
    <property type="entry name" value="Glutathione synthetase ATP-binding domain-like"/>
    <property type="match status" value="1"/>
</dbReference>
<feature type="binding site" evidence="7">
    <location>
        <begin position="14"/>
        <end position="15"/>
    </location>
    <ligand>
        <name>N(1)-(5-phospho-beta-D-ribosyl)glycinamide</name>
        <dbReference type="ChEBI" id="CHEBI:143788"/>
    </ligand>
</feature>
<comment type="similarity">
    <text evidence="7">Belongs to the PurK/PurT family.</text>
</comment>
<keyword evidence="9" id="KW-0808">Transferase</keyword>
<dbReference type="Gene3D" id="3.30.1490.20">
    <property type="entry name" value="ATP-grasp fold, A domain"/>
    <property type="match status" value="1"/>
</dbReference>
<dbReference type="NCBIfam" id="NF006766">
    <property type="entry name" value="PRK09288.1"/>
    <property type="match status" value="1"/>
</dbReference>
<evidence type="ECO:0000256" key="4">
    <source>
        <dbReference type="ARBA" id="ARBA00022755"/>
    </source>
</evidence>
<comment type="caution">
    <text evidence="9">The sequence shown here is derived from an EMBL/GenBank/DDBJ whole genome shotgun (WGS) entry which is preliminary data.</text>
</comment>
<gene>
    <name evidence="7 9" type="primary">purT</name>
    <name evidence="9" type="ORF">ACFFF8_09030</name>
</gene>
<dbReference type="EC" id="6.3.1.21" evidence="7"/>
<dbReference type="InterPro" id="IPR054350">
    <property type="entry name" value="PurT/PurK_preATP-grasp"/>
</dbReference>
<evidence type="ECO:0000256" key="6">
    <source>
        <dbReference type="ARBA" id="ARBA00022842"/>
    </source>
</evidence>
<dbReference type="InterPro" id="IPR016185">
    <property type="entry name" value="PreATP-grasp_dom_sf"/>
</dbReference>
<dbReference type="Gene3D" id="3.30.470.20">
    <property type="entry name" value="ATP-grasp fold, B domain"/>
    <property type="match status" value="1"/>
</dbReference>
<dbReference type="RefSeq" id="WP_267222083.1">
    <property type="nucleotide sequence ID" value="NZ_JAPCWC010000013.1"/>
</dbReference>
<dbReference type="Pfam" id="PF21244">
    <property type="entry name" value="PurT_C"/>
    <property type="match status" value="1"/>
</dbReference>
<feature type="binding site" evidence="7">
    <location>
        <position position="74"/>
    </location>
    <ligand>
        <name>N(1)-(5-phospho-beta-D-ribosyl)glycinamide</name>
        <dbReference type="ChEBI" id="CHEBI:143788"/>
    </ligand>
</feature>
<dbReference type="InterPro" id="IPR011054">
    <property type="entry name" value="Rudment_hybrid_motif"/>
</dbReference>
<dbReference type="HAMAP" id="MF_01643">
    <property type="entry name" value="PurT"/>
    <property type="match status" value="1"/>
</dbReference>
<dbReference type="Gene3D" id="3.40.50.20">
    <property type="match status" value="1"/>
</dbReference>
<feature type="binding site" evidence="7">
    <location>
        <position position="259"/>
    </location>
    <ligand>
        <name>Mg(2+)</name>
        <dbReference type="ChEBI" id="CHEBI:18420"/>
    </ligand>
</feature>
<dbReference type="Pfam" id="PF02222">
    <property type="entry name" value="ATP-grasp"/>
    <property type="match status" value="1"/>
</dbReference>
<dbReference type="InterPro" id="IPR013815">
    <property type="entry name" value="ATP_grasp_subdomain_1"/>
</dbReference>
<comment type="subunit">
    <text evidence="7">Homodimer.</text>
</comment>